<evidence type="ECO:0000313" key="1">
    <source>
        <dbReference type="EMBL" id="AQS47861.1"/>
    </source>
</evidence>
<dbReference type="EMBL" id="CP019437">
    <property type="protein sequence ID" value="AQS47861.1"/>
    <property type="molecule type" value="Genomic_DNA"/>
</dbReference>
<dbReference type="Proteomes" id="UP000185622">
    <property type="component" value="Chromosome"/>
</dbReference>
<dbReference type="Pfam" id="PF07345">
    <property type="entry name" value="ATPaseInh_sub_z"/>
    <property type="match status" value="1"/>
</dbReference>
<dbReference type="PIRSF" id="PIRSF031780">
    <property type="entry name" value="UCP031780"/>
    <property type="match status" value="1"/>
</dbReference>
<dbReference type="InterPro" id="IPR009945">
    <property type="entry name" value="ATPase_inh_sub_z"/>
</dbReference>
<organism evidence="1 2">
    <name type="scientific">Thioclava nitratireducens</name>
    <dbReference type="NCBI Taxonomy" id="1915078"/>
    <lineage>
        <taxon>Bacteria</taxon>
        <taxon>Pseudomonadati</taxon>
        <taxon>Pseudomonadota</taxon>
        <taxon>Alphaproteobacteria</taxon>
        <taxon>Rhodobacterales</taxon>
        <taxon>Paracoccaceae</taxon>
        <taxon>Thioclava</taxon>
    </lineage>
</organism>
<gene>
    <name evidence="1" type="ORF">BMG03_08625</name>
</gene>
<dbReference type="InterPro" id="IPR038293">
    <property type="entry name" value="ATPase_inh_sub_z_sf"/>
</dbReference>
<evidence type="ECO:0000313" key="2">
    <source>
        <dbReference type="Proteomes" id="UP000185622"/>
    </source>
</evidence>
<name>A0ABM6IGM8_9RHOB</name>
<keyword evidence="2" id="KW-1185">Reference proteome</keyword>
<sequence length="105" mass="11778">MTTFDDRENAYENKFAHDAELQFKADARCNKMLGQWAAGLLGKTGPEADAYVREVVTSDFEEAGHEDVYRKLSGDLGDKADEQTIRAKMAECMAEARRQVVDEAE</sequence>
<reference evidence="1 2" key="1">
    <citation type="submission" date="2017-01" db="EMBL/GenBank/DDBJ databases">
        <title>The complete genome sequence of a sulfur-oxidizing marine bacterium Thioclava sp. 25B10_4T.</title>
        <authorList>
            <person name="Liu Y."/>
            <person name="Lai Q."/>
            <person name="Shao Z."/>
        </authorList>
    </citation>
    <scope>NUCLEOTIDE SEQUENCE [LARGE SCALE GENOMIC DNA]</scope>
    <source>
        <strain evidence="1 2">25B10_4</strain>
    </source>
</reference>
<dbReference type="RefSeq" id="WP_075774539.1">
    <property type="nucleotide sequence ID" value="NZ_CP019437.1"/>
</dbReference>
<proteinExistence type="predicted"/>
<accession>A0ABM6IGM8</accession>
<protein>
    <submittedName>
        <fullName evidence="1">Aldolase</fullName>
    </submittedName>
</protein>
<dbReference type="Gene3D" id="1.10.790.20">
    <property type="entry name" value="Domain of unknown function DUF1476"/>
    <property type="match status" value="1"/>
</dbReference>